<proteinExistence type="predicted"/>
<reference evidence="3" key="1">
    <citation type="submission" date="2021-01" db="EMBL/GenBank/DDBJ databases">
        <title>Caligus Genome Assembly.</title>
        <authorList>
            <person name="Gallardo-Escarate C."/>
        </authorList>
    </citation>
    <scope>NUCLEOTIDE SEQUENCE [LARGE SCALE GENOMIC DNA]</scope>
</reference>
<gene>
    <name evidence="2" type="ORF">FKW44_003283</name>
</gene>
<accession>A0A7T8KLF9</accession>
<organism evidence="2 3">
    <name type="scientific">Caligus rogercresseyi</name>
    <name type="common">Sea louse</name>
    <dbReference type="NCBI Taxonomy" id="217165"/>
    <lineage>
        <taxon>Eukaryota</taxon>
        <taxon>Metazoa</taxon>
        <taxon>Ecdysozoa</taxon>
        <taxon>Arthropoda</taxon>
        <taxon>Crustacea</taxon>
        <taxon>Multicrustacea</taxon>
        <taxon>Hexanauplia</taxon>
        <taxon>Copepoda</taxon>
        <taxon>Siphonostomatoida</taxon>
        <taxon>Caligidae</taxon>
        <taxon>Caligus</taxon>
    </lineage>
</organism>
<dbReference type="AlphaFoldDB" id="A0A7T8KLF9"/>
<evidence type="ECO:0000313" key="2">
    <source>
        <dbReference type="EMBL" id="QQP58078.1"/>
    </source>
</evidence>
<dbReference type="Proteomes" id="UP000595437">
    <property type="component" value="Chromosome 2"/>
</dbReference>
<sequence length="125" mass="13813">MNIYLFLESVIPSLQKEVEVAIKKNASLQDSLPAHLPPPKNATLTKKDVPLQAGSPEQLEKNNKKQQQLQTQKKRRSDPEEKGVALEPTLKQENPSTIEKQPRKIKPSPPLQVVNNNVGGGGVHV</sequence>
<name>A0A7T8KLF9_CALRO</name>
<dbReference type="EMBL" id="CP045891">
    <property type="protein sequence ID" value="QQP58078.1"/>
    <property type="molecule type" value="Genomic_DNA"/>
</dbReference>
<keyword evidence="3" id="KW-1185">Reference proteome</keyword>
<feature type="region of interest" description="Disordered" evidence="1">
    <location>
        <begin position="27"/>
        <end position="125"/>
    </location>
</feature>
<protein>
    <submittedName>
        <fullName evidence="2">Uncharacterized protein</fullName>
    </submittedName>
</protein>
<evidence type="ECO:0000256" key="1">
    <source>
        <dbReference type="SAM" id="MobiDB-lite"/>
    </source>
</evidence>
<evidence type="ECO:0000313" key="3">
    <source>
        <dbReference type="Proteomes" id="UP000595437"/>
    </source>
</evidence>